<dbReference type="SUPFAM" id="SSF117916">
    <property type="entry name" value="Fe-S cluster assembly (FSCA) domain-like"/>
    <property type="match status" value="1"/>
</dbReference>
<evidence type="ECO:0000313" key="2">
    <source>
        <dbReference type="EMBL" id="RIB35144.1"/>
    </source>
</evidence>
<dbReference type="PANTHER" id="PTHR42831">
    <property type="entry name" value="FE-S PROTEIN MATURATION AUXILIARY FACTOR YITW"/>
    <property type="match status" value="1"/>
</dbReference>
<evidence type="ECO:0000259" key="1">
    <source>
        <dbReference type="Pfam" id="PF01883"/>
    </source>
</evidence>
<proteinExistence type="predicted"/>
<name>A0A397WM22_9ARCH</name>
<feature type="domain" description="MIP18 family-like" evidence="1">
    <location>
        <begin position="5"/>
        <end position="75"/>
    </location>
</feature>
<gene>
    <name evidence="2" type="ORF">BXU00_03015</name>
</gene>
<dbReference type="EMBL" id="MWMI01000005">
    <property type="protein sequence ID" value="RIB35144.1"/>
    <property type="molecule type" value="Genomic_DNA"/>
</dbReference>
<organism evidence="2 3">
    <name type="scientific">Candidatus Nanoclepta minutus</name>
    <dbReference type="NCBI Taxonomy" id="1940235"/>
    <lineage>
        <taxon>Archaea</taxon>
        <taxon>Nanobdellota</taxon>
        <taxon>Candidatus Nanoclepta</taxon>
    </lineage>
</organism>
<accession>A0A397WM22</accession>
<evidence type="ECO:0000313" key="3">
    <source>
        <dbReference type="Proteomes" id="UP000266622"/>
    </source>
</evidence>
<comment type="caution">
    <text evidence="2">The sequence shown here is derived from an EMBL/GenBank/DDBJ whole genome shotgun (WGS) entry which is preliminary data.</text>
</comment>
<dbReference type="Gene3D" id="3.30.300.130">
    <property type="entry name" value="Fe-S cluster assembly (FSCA)"/>
    <property type="match status" value="1"/>
</dbReference>
<dbReference type="Pfam" id="PF01883">
    <property type="entry name" value="FeS_assembly_P"/>
    <property type="match status" value="1"/>
</dbReference>
<reference evidence="2 3" key="1">
    <citation type="journal article" date="2018" name="Syst. Appl. Microbiol.">
        <title>A new symbiotic nanoarchaeote (Candidatus Nanoclepta minutus) and its host (Zestosphaera tikiterensis gen. nov., sp. nov.) from a New Zealand hot spring.</title>
        <authorList>
            <person name="St John E."/>
            <person name="Liu Y."/>
            <person name="Podar M."/>
            <person name="Stott M.B."/>
            <person name="Meneghin J."/>
            <person name="Chen Z."/>
            <person name="Lagutin K."/>
            <person name="Mitchell K."/>
            <person name="Reysenbach A.L."/>
        </authorList>
    </citation>
    <scope>NUCLEOTIDE SEQUENCE [LARGE SCALE GENOMIC DNA]</scope>
    <source>
        <strain evidence="2">NZ3</strain>
    </source>
</reference>
<dbReference type="Proteomes" id="UP000266622">
    <property type="component" value="Unassembled WGS sequence"/>
</dbReference>
<sequence length="97" mass="11454">MRDLEDKVLNKLKEVIDPELGYDIVSLGEIEEIKVEDKKVYIKFLPTTPLCPFLPFIYSSIVQKMEELRLEAEVNIDYEGRWSIDRVDPEIRKKLNI</sequence>
<protein>
    <recommendedName>
        <fullName evidence="1">MIP18 family-like domain-containing protein</fullName>
    </recommendedName>
</protein>
<dbReference type="PANTHER" id="PTHR42831:SF1">
    <property type="entry name" value="FE-S PROTEIN MATURATION AUXILIARY FACTOR YITW"/>
    <property type="match status" value="1"/>
</dbReference>
<dbReference type="InterPro" id="IPR034904">
    <property type="entry name" value="FSCA_dom_sf"/>
</dbReference>
<dbReference type="InterPro" id="IPR052339">
    <property type="entry name" value="Fe-S_Maturation_MIP18"/>
</dbReference>
<dbReference type="InterPro" id="IPR002744">
    <property type="entry name" value="MIP18-like"/>
</dbReference>
<dbReference type="AlphaFoldDB" id="A0A397WM22"/>